<gene>
    <name evidence="7" type="ORF">RAJCM14343_5489</name>
</gene>
<dbReference type="PANTHER" id="PTHR10948:SF23">
    <property type="entry name" value="TRANSPOSASE INSI FOR INSERTION SEQUENCE ELEMENT IS30A-RELATED"/>
    <property type="match status" value="1"/>
</dbReference>
<dbReference type="InterPro" id="IPR001584">
    <property type="entry name" value="Integrase_cat-core"/>
</dbReference>
<evidence type="ECO:0000256" key="2">
    <source>
        <dbReference type="ARBA" id="ARBA00006363"/>
    </source>
</evidence>
<keyword evidence="5" id="KW-0233">DNA recombination</keyword>
<name>A0ABQ0YU82_9NOCA</name>
<evidence type="ECO:0000313" key="8">
    <source>
        <dbReference type="Proteomes" id="UP000325466"/>
    </source>
</evidence>
<evidence type="ECO:0000259" key="6">
    <source>
        <dbReference type="PROSITE" id="PS50994"/>
    </source>
</evidence>
<reference evidence="7 8" key="1">
    <citation type="journal article" date="2018" name="Biodegradation">
        <title>1,4-Dioxane degradation characteristics of Rhodococcus aetherivorans JCM 14343.</title>
        <authorList>
            <person name="Inoue D."/>
            <person name="Tsunoda T."/>
            <person name="Yamamoto N."/>
            <person name="Ike M."/>
            <person name="Sei K."/>
        </authorList>
    </citation>
    <scope>NUCLEOTIDE SEQUENCE [LARGE SCALE GENOMIC DNA]</scope>
    <source>
        <strain evidence="7 8">JCM 14343</strain>
    </source>
</reference>
<dbReference type="Pfam" id="PF00665">
    <property type="entry name" value="rve"/>
    <property type="match status" value="1"/>
</dbReference>
<keyword evidence="4" id="KW-0238">DNA-binding</keyword>
<dbReference type="PANTHER" id="PTHR10948">
    <property type="entry name" value="TRANSPOSASE"/>
    <property type="match status" value="1"/>
</dbReference>
<dbReference type="InterPro" id="IPR051917">
    <property type="entry name" value="Transposase-Integrase"/>
</dbReference>
<organism evidence="7 8">
    <name type="scientific">Rhodococcus aetherivorans</name>
    <dbReference type="NCBI Taxonomy" id="191292"/>
    <lineage>
        <taxon>Bacteria</taxon>
        <taxon>Bacillati</taxon>
        <taxon>Actinomycetota</taxon>
        <taxon>Actinomycetes</taxon>
        <taxon>Mycobacteriales</taxon>
        <taxon>Nocardiaceae</taxon>
        <taxon>Rhodococcus</taxon>
    </lineage>
</organism>
<comment type="similarity">
    <text evidence="2">Belongs to the transposase IS30 family.</text>
</comment>
<evidence type="ECO:0000256" key="5">
    <source>
        <dbReference type="ARBA" id="ARBA00023172"/>
    </source>
</evidence>
<dbReference type="Pfam" id="PF13384">
    <property type="entry name" value="HTH_23"/>
    <property type="match status" value="1"/>
</dbReference>
<protein>
    <submittedName>
        <fullName evidence="7">Mobile element protein</fullName>
    </submittedName>
</protein>
<dbReference type="InterPro" id="IPR053392">
    <property type="entry name" value="Transposase_IS30-like"/>
</dbReference>
<sequence>MGRAAREAKKARFFAMRMTKVSIAKAAAAVGVSRQTGYRWEDEANGTVRRAPHWEHGGRSLSLGERELVALGLARNESVQTIAAHLGRHRSVIYREIERNSNRDGSYRAVSAHARAWTRALRPKVAKLMAAPELRAYVVARLKLRWSPQQISARLVVDFPDRAEMRVSHETIYQAVYVQLKGELRKELSEYLRRRHTRRVPQGRVPSSARHIPDKILISQRPAEVEDRAVPGHWEGDLIMGARNRSAIGTLVERTTRYVVLLHLPKVRDVSGVRDAMIAAMRSLPEVMQRSVTWDQGHEMRAHAQITMATDVAVYFCDPHSPWQRGTNENTNGLLRQYFPKGTDLSVYTPEDLQQVQDEFNGRPRQTLRWRTPTEAFTELVASAA</sequence>
<evidence type="ECO:0000313" key="7">
    <source>
        <dbReference type="EMBL" id="GES40206.1"/>
    </source>
</evidence>
<dbReference type="InterPro" id="IPR001598">
    <property type="entry name" value="Transposase_IS30_CS"/>
</dbReference>
<keyword evidence="3" id="KW-0815">Transposition</keyword>
<dbReference type="NCBIfam" id="NF033563">
    <property type="entry name" value="transpos_IS30"/>
    <property type="match status" value="1"/>
</dbReference>
<dbReference type="InterPro" id="IPR012337">
    <property type="entry name" value="RNaseH-like_sf"/>
</dbReference>
<comment type="function">
    <text evidence="1">Required for the transposition of the insertion element.</text>
</comment>
<dbReference type="Pfam" id="PF13936">
    <property type="entry name" value="HTH_38"/>
    <property type="match status" value="1"/>
</dbReference>
<dbReference type="EMBL" id="BLAH01000195">
    <property type="protein sequence ID" value="GES40206.1"/>
    <property type="molecule type" value="Genomic_DNA"/>
</dbReference>
<evidence type="ECO:0000256" key="4">
    <source>
        <dbReference type="ARBA" id="ARBA00023125"/>
    </source>
</evidence>
<dbReference type="PROSITE" id="PS01043">
    <property type="entry name" value="TRANSPOSASE_IS30"/>
    <property type="match status" value="1"/>
</dbReference>
<dbReference type="Proteomes" id="UP000325466">
    <property type="component" value="Unassembled WGS sequence"/>
</dbReference>
<keyword evidence="8" id="KW-1185">Reference proteome</keyword>
<dbReference type="InterPro" id="IPR036397">
    <property type="entry name" value="RNaseH_sf"/>
</dbReference>
<dbReference type="Gene3D" id="3.30.420.10">
    <property type="entry name" value="Ribonuclease H-like superfamily/Ribonuclease H"/>
    <property type="match status" value="1"/>
</dbReference>
<accession>A0ABQ0YU82</accession>
<dbReference type="PROSITE" id="PS50994">
    <property type="entry name" value="INTEGRASE"/>
    <property type="match status" value="1"/>
</dbReference>
<evidence type="ECO:0000256" key="3">
    <source>
        <dbReference type="ARBA" id="ARBA00022578"/>
    </source>
</evidence>
<dbReference type="InterPro" id="IPR025246">
    <property type="entry name" value="IS30-like_HTH"/>
</dbReference>
<proteinExistence type="inferred from homology"/>
<evidence type="ECO:0000256" key="1">
    <source>
        <dbReference type="ARBA" id="ARBA00002190"/>
    </source>
</evidence>
<dbReference type="SUPFAM" id="SSF53098">
    <property type="entry name" value="Ribonuclease H-like"/>
    <property type="match status" value="1"/>
</dbReference>
<comment type="caution">
    <text evidence="7">The sequence shown here is derived from an EMBL/GenBank/DDBJ whole genome shotgun (WGS) entry which is preliminary data.</text>
</comment>
<feature type="domain" description="Integrase catalytic" evidence="6">
    <location>
        <begin position="218"/>
        <end position="381"/>
    </location>
</feature>